<feature type="transmembrane region" description="Helical" evidence="1">
    <location>
        <begin position="116"/>
        <end position="137"/>
    </location>
</feature>
<sequence>MSKTVTLRAPRDRCRQVALFEIGGLLLITPPFIWLSGVPAKTSFGLMALIALIAACWNAVYNTLFDWVEGRLTGRNADRRPHLLRIVHALGFEFGLLVITLPLIVVWTGMGWLEALIADIAVALAYVAYAFIFNLAYDRCFPIVGKA</sequence>
<feature type="transmembrane region" description="Helical" evidence="1">
    <location>
        <begin position="17"/>
        <end position="37"/>
    </location>
</feature>
<feature type="domain" description="Chlorhexidine efflux transporter" evidence="2">
    <location>
        <begin position="8"/>
        <end position="71"/>
    </location>
</feature>
<accession>A0ABV4UE07</accession>
<organism evidence="3 4">
    <name type="scientific">Dentiradicibacter hellwigii</name>
    <dbReference type="NCBI Taxonomy" id="3149053"/>
    <lineage>
        <taxon>Bacteria</taxon>
        <taxon>Pseudomonadati</taxon>
        <taxon>Pseudomonadota</taxon>
        <taxon>Betaproteobacteria</taxon>
        <taxon>Rhodocyclales</taxon>
        <taxon>Rhodocyclaceae</taxon>
        <taxon>Dentiradicibacter</taxon>
    </lineage>
</organism>
<keyword evidence="4" id="KW-1185">Reference proteome</keyword>
<dbReference type="Proteomes" id="UP001574673">
    <property type="component" value="Unassembled WGS sequence"/>
</dbReference>
<evidence type="ECO:0000313" key="4">
    <source>
        <dbReference type="Proteomes" id="UP001574673"/>
    </source>
</evidence>
<dbReference type="NCBIfam" id="NF033664">
    <property type="entry name" value="PACE_transport"/>
    <property type="match status" value="1"/>
</dbReference>
<gene>
    <name evidence="3" type="ORF">ABCS64_03870</name>
</gene>
<name>A0ABV4UE07_9RHOO</name>
<dbReference type="Pfam" id="PF05232">
    <property type="entry name" value="BTP"/>
    <property type="match status" value="2"/>
</dbReference>
<evidence type="ECO:0000259" key="2">
    <source>
        <dbReference type="Pfam" id="PF05232"/>
    </source>
</evidence>
<dbReference type="InterPro" id="IPR058208">
    <property type="entry name" value="PACE"/>
</dbReference>
<evidence type="ECO:0000313" key="3">
    <source>
        <dbReference type="EMBL" id="MFA9949473.1"/>
    </source>
</evidence>
<dbReference type="RefSeq" id="WP_418890598.1">
    <property type="nucleotide sequence ID" value="NZ_JBEUWX010000002.1"/>
</dbReference>
<dbReference type="InterPro" id="IPR007896">
    <property type="entry name" value="BTP_bacteria"/>
</dbReference>
<keyword evidence="1" id="KW-0472">Membrane</keyword>
<reference evidence="4" key="1">
    <citation type="submission" date="2024-06" db="EMBL/GenBank/DDBJ databases">
        <title>Radixoralia hellwigii gen. nov., sp nov., isolated from a root canal in the human oral cavity.</title>
        <authorList>
            <person name="Bartsch S."/>
            <person name="Wittmer A."/>
            <person name="Schulz A.-K."/>
            <person name="Neumann-Schaal M."/>
            <person name="Wolf J."/>
            <person name="Gronow S."/>
            <person name="Tennert C."/>
            <person name="Haecker G."/>
            <person name="Cieplik F."/>
            <person name="Al-Ahmad A."/>
        </authorList>
    </citation>
    <scope>NUCLEOTIDE SEQUENCE [LARGE SCALE GENOMIC DNA]</scope>
    <source>
        <strain evidence="4">Wk13</strain>
    </source>
</reference>
<evidence type="ECO:0000256" key="1">
    <source>
        <dbReference type="SAM" id="Phobius"/>
    </source>
</evidence>
<feature type="transmembrane region" description="Helical" evidence="1">
    <location>
        <begin position="86"/>
        <end position="110"/>
    </location>
</feature>
<protein>
    <submittedName>
        <fullName evidence="3">PACE efflux transporter</fullName>
    </submittedName>
</protein>
<dbReference type="EMBL" id="JBEUWX010000002">
    <property type="protein sequence ID" value="MFA9949473.1"/>
    <property type="molecule type" value="Genomic_DNA"/>
</dbReference>
<keyword evidence="1" id="KW-0812">Transmembrane</keyword>
<feature type="transmembrane region" description="Helical" evidence="1">
    <location>
        <begin position="43"/>
        <end position="65"/>
    </location>
</feature>
<keyword evidence="1" id="KW-1133">Transmembrane helix</keyword>
<comment type="caution">
    <text evidence="3">The sequence shown here is derived from an EMBL/GenBank/DDBJ whole genome shotgun (WGS) entry which is preliminary data.</text>
</comment>
<proteinExistence type="predicted"/>
<feature type="domain" description="Chlorhexidine efflux transporter" evidence="2">
    <location>
        <begin position="82"/>
        <end position="142"/>
    </location>
</feature>